<comment type="caution">
    <text evidence="1">The sequence shown here is derived from an EMBL/GenBank/DDBJ whole genome shotgun (WGS) entry which is preliminary data.</text>
</comment>
<evidence type="ECO:0008006" key="3">
    <source>
        <dbReference type="Google" id="ProtNLM"/>
    </source>
</evidence>
<gene>
    <name evidence="1" type="ORF">KC222_11025</name>
</gene>
<evidence type="ECO:0000313" key="1">
    <source>
        <dbReference type="EMBL" id="MBU4682546.1"/>
    </source>
</evidence>
<keyword evidence="2" id="KW-1185">Reference proteome</keyword>
<protein>
    <recommendedName>
        <fullName evidence="3">Transcriptional regulator</fullName>
    </recommendedName>
</protein>
<evidence type="ECO:0000313" key="2">
    <source>
        <dbReference type="Proteomes" id="UP000686327"/>
    </source>
</evidence>
<reference evidence="2" key="1">
    <citation type="submission" date="2023-07" db="EMBL/GenBank/DDBJ databases">
        <title>Cedecea davisae an AmpC producer and its therapeutic implications.</title>
        <authorList>
            <person name="Notter J."/>
        </authorList>
    </citation>
    <scope>NUCLEOTIDE SEQUENCE [LARGE SCALE GENOMIC DNA]</scope>
    <source>
        <strain evidence="2">1</strain>
    </source>
</reference>
<dbReference type="EMBL" id="JAGRYU010000019">
    <property type="protein sequence ID" value="MBU4682546.1"/>
    <property type="molecule type" value="Genomic_DNA"/>
</dbReference>
<dbReference type="Proteomes" id="UP000686327">
    <property type="component" value="Unassembled WGS sequence"/>
</dbReference>
<accession>A0ABS6DI75</accession>
<proteinExistence type="predicted"/>
<dbReference type="RefSeq" id="WP_216375769.1">
    <property type="nucleotide sequence ID" value="NZ_JAGRYT010000022.1"/>
</dbReference>
<organism evidence="1 2">
    <name type="scientific">Cedecea davisae</name>
    <dbReference type="NCBI Taxonomy" id="158484"/>
    <lineage>
        <taxon>Bacteria</taxon>
        <taxon>Pseudomonadati</taxon>
        <taxon>Pseudomonadota</taxon>
        <taxon>Gammaproteobacteria</taxon>
        <taxon>Enterobacterales</taxon>
        <taxon>Enterobacteriaceae</taxon>
        <taxon>Cedecea</taxon>
    </lineage>
</organism>
<sequence length="119" mass="13370">MKGAMSVSTPEQAEAIPSQFYGISDIRRENLVEVIRRYFDDNQTRLAESMSVQASVISRWVKGNRTVGNTSARRVEQAAGKPKYWLDMKHAARKEIKVSDCKLSGDKRRFHPTPAGMAA</sequence>
<name>A0ABS6DI75_9ENTR</name>